<name>A0A927K4E2_9ACTN</name>
<dbReference type="InterPro" id="IPR036779">
    <property type="entry name" value="LysM_dom_sf"/>
</dbReference>
<dbReference type="Gene3D" id="3.10.350.10">
    <property type="entry name" value="LysM domain"/>
    <property type="match status" value="1"/>
</dbReference>
<comment type="caution">
    <text evidence="2">The sequence shown here is derived from an EMBL/GenBank/DDBJ whole genome shotgun (WGS) entry which is preliminary data.</text>
</comment>
<reference evidence="2" key="1">
    <citation type="submission" date="2020-09" db="EMBL/GenBank/DDBJ databases">
        <title>Nocardioides sp. strain MJB4 16S ribosomal RNA gene Genome sequencing and assembly.</title>
        <authorList>
            <person name="Kim I."/>
        </authorList>
    </citation>
    <scope>NUCLEOTIDE SEQUENCE</scope>
    <source>
        <strain evidence="2">MJB4</strain>
    </source>
</reference>
<evidence type="ECO:0000313" key="2">
    <source>
        <dbReference type="EMBL" id="MBD8870264.1"/>
    </source>
</evidence>
<dbReference type="CDD" id="cd00118">
    <property type="entry name" value="LysM"/>
    <property type="match status" value="1"/>
</dbReference>
<dbReference type="EMBL" id="JACYXZ010000003">
    <property type="protein sequence ID" value="MBD8870264.1"/>
    <property type="molecule type" value="Genomic_DNA"/>
</dbReference>
<evidence type="ECO:0000313" key="3">
    <source>
        <dbReference type="Proteomes" id="UP000616839"/>
    </source>
</evidence>
<accession>A0A927K4E2</accession>
<evidence type="ECO:0000256" key="1">
    <source>
        <dbReference type="SAM" id="MobiDB-lite"/>
    </source>
</evidence>
<dbReference type="AlphaFoldDB" id="A0A927K4E2"/>
<organism evidence="2 3">
    <name type="scientific">Nocardioides donggukensis</name>
    <dbReference type="NCBI Taxonomy" id="2774019"/>
    <lineage>
        <taxon>Bacteria</taxon>
        <taxon>Bacillati</taxon>
        <taxon>Actinomycetota</taxon>
        <taxon>Actinomycetes</taxon>
        <taxon>Propionibacteriales</taxon>
        <taxon>Nocardioidaceae</taxon>
        <taxon>Nocardioides</taxon>
    </lineage>
</organism>
<dbReference type="Proteomes" id="UP000616839">
    <property type="component" value="Unassembled WGS sequence"/>
</dbReference>
<dbReference type="InterPro" id="IPR018392">
    <property type="entry name" value="LysM"/>
</dbReference>
<feature type="compositionally biased region" description="Low complexity" evidence="1">
    <location>
        <begin position="58"/>
        <end position="67"/>
    </location>
</feature>
<keyword evidence="3" id="KW-1185">Reference proteome</keyword>
<feature type="region of interest" description="Disordered" evidence="1">
    <location>
        <begin position="151"/>
        <end position="177"/>
    </location>
</feature>
<gene>
    <name evidence="2" type="ORF">IE331_11575</name>
</gene>
<proteinExistence type="predicted"/>
<protein>
    <submittedName>
        <fullName evidence="2">LysM peptidoglycan-binding domain-containing protein</fullName>
    </submittedName>
</protein>
<sequence length="177" mass="17898">MAAVCAAALAGCLCWIWVGSTALALDVLSDRAVRLPLLPAPLRRGLLVACGVAAVAAGGPASADGPSGPTPTSDRSVLRGLPLPERPVIGEATIPLRDPVTAPGAGPGRKVVVGPGDTLWDLAADHGPPGATAAEVDAAWRRIHAANRAVIGPDPDLIRPGTPLRLPPPVDDPKESR</sequence>
<feature type="region of interest" description="Disordered" evidence="1">
    <location>
        <begin position="58"/>
        <end position="80"/>
    </location>
</feature>